<dbReference type="EMBL" id="FLQU01001179">
    <property type="protein sequence ID" value="SBS91860.1"/>
    <property type="molecule type" value="Genomic_DNA"/>
</dbReference>
<keyword evidence="1" id="KW-0812">Transmembrane</keyword>
<proteinExistence type="predicted"/>
<dbReference type="Pfam" id="PF05795">
    <property type="entry name" value="Plasmodium_Vir"/>
    <property type="match status" value="1"/>
</dbReference>
<gene>
    <name evidence="2" type="ORF">POVCU2_0070470</name>
</gene>
<evidence type="ECO:0000313" key="3">
    <source>
        <dbReference type="Proteomes" id="UP000078560"/>
    </source>
</evidence>
<dbReference type="Proteomes" id="UP000078560">
    <property type="component" value="Unassembled WGS sequence"/>
</dbReference>
<dbReference type="AlphaFoldDB" id="A0A1A8WIB0"/>
<reference evidence="3" key="1">
    <citation type="submission" date="2016-05" db="EMBL/GenBank/DDBJ databases">
        <authorList>
            <person name="Naeem Raeece"/>
        </authorList>
    </citation>
    <scope>NUCLEOTIDE SEQUENCE [LARGE SCALE GENOMIC DNA]</scope>
</reference>
<evidence type="ECO:0000256" key="1">
    <source>
        <dbReference type="SAM" id="Phobius"/>
    </source>
</evidence>
<keyword evidence="1" id="KW-1133">Transmembrane helix</keyword>
<feature type="transmembrane region" description="Helical" evidence="1">
    <location>
        <begin position="218"/>
        <end position="240"/>
    </location>
</feature>
<protein>
    <submittedName>
        <fullName evidence="2">PIR Superfamily Protein</fullName>
    </submittedName>
</protein>
<evidence type="ECO:0000313" key="2">
    <source>
        <dbReference type="EMBL" id="SBS91860.1"/>
    </source>
</evidence>
<accession>A0A1A8WIB0</accession>
<sequence length="290" mass="34295">MTKYKVASSNKWYKEKLSSYSSGAVPANIRGCDNSSIEHISVTINDFPKLCSTAIQFLTYLKENSDTYRDEGCKYLYYWLYVEKFTRNISMENISILYKTLNDIFNKNNNGLNSLNNYINKTTINTFDKLVKLTELYEKFNQFMTDTTQRSPERKCQSDCFNLYTKHVHECRNGDDKDFCYELKNFREQHNAYIQTVLDCKEEQYILPPVYSLDTSSIILISLALILVTSFILPLLYKFIPFGPWIHHKLAKKKNTWDNISQEENHFTHNYEYDREVLEKPHYKLAYNSS</sequence>
<dbReference type="InterPro" id="IPR008780">
    <property type="entry name" value="Plasmodium_Vir"/>
</dbReference>
<name>A0A1A8WIB0_PLAOA</name>
<organism evidence="2 3">
    <name type="scientific">Plasmodium ovale curtisi</name>
    <dbReference type="NCBI Taxonomy" id="864141"/>
    <lineage>
        <taxon>Eukaryota</taxon>
        <taxon>Sar</taxon>
        <taxon>Alveolata</taxon>
        <taxon>Apicomplexa</taxon>
        <taxon>Aconoidasida</taxon>
        <taxon>Haemosporida</taxon>
        <taxon>Plasmodiidae</taxon>
        <taxon>Plasmodium</taxon>
        <taxon>Plasmodium (Plasmodium)</taxon>
    </lineage>
</organism>
<keyword evidence="1" id="KW-0472">Membrane</keyword>